<dbReference type="SUPFAM" id="SSF52743">
    <property type="entry name" value="Subtilisin-like"/>
    <property type="match status" value="1"/>
</dbReference>
<dbReference type="InterPro" id="IPR015500">
    <property type="entry name" value="Peptidase_S8_subtilisin-rel"/>
</dbReference>
<dbReference type="PROSITE" id="PS51829">
    <property type="entry name" value="P_HOMO_B"/>
    <property type="match status" value="1"/>
</dbReference>
<dbReference type="PANTHER" id="PTHR42884:SF14">
    <property type="entry name" value="NEUROENDOCRINE CONVERTASE 1"/>
    <property type="match status" value="1"/>
</dbReference>
<dbReference type="Pfam" id="PF00082">
    <property type="entry name" value="Peptidase_S8"/>
    <property type="match status" value="1"/>
</dbReference>
<evidence type="ECO:0000256" key="7">
    <source>
        <dbReference type="PROSITE-ProRule" id="PRU01240"/>
    </source>
</evidence>
<reference evidence="12" key="1">
    <citation type="journal article" date="2019" name="Int. J. Syst. Evol. Microbiol.">
        <title>The Global Catalogue of Microorganisms (GCM) 10K type strain sequencing project: providing services to taxonomists for standard genome sequencing and annotation.</title>
        <authorList>
            <consortium name="The Broad Institute Genomics Platform"/>
            <consortium name="The Broad Institute Genome Sequencing Center for Infectious Disease"/>
            <person name="Wu L."/>
            <person name="Ma J."/>
        </authorList>
    </citation>
    <scope>NUCLEOTIDE SEQUENCE [LARGE SCALE GENOMIC DNA]</scope>
    <source>
        <strain evidence="12">CGMCC 1.12371</strain>
    </source>
</reference>
<keyword evidence="5 7" id="KW-0720">Serine protease</keyword>
<evidence type="ECO:0000313" key="11">
    <source>
        <dbReference type="EMBL" id="MFC7409756.1"/>
    </source>
</evidence>
<keyword evidence="6" id="KW-0106">Calcium</keyword>
<dbReference type="InterPro" id="IPR002884">
    <property type="entry name" value="P_dom"/>
</dbReference>
<dbReference type="EMBL" id="JBHTCA010000008">
    <property type="protein sequence ID" value="MFC7409756.1"/>
    <property type="molecule type" value="Genomic_DNA"/>
</dbReference>
<feature type="signal peptide" evidence="9">
    <location>
        <begin position="1"/>
        <end position="17"/>
    </location>
</feature>
<comment type="similarity">
    <text evidence="1">Belongs to the peptidase S8 family. Furin subfamily.</text>
</comment>
<evidence type="ECO:0000256" key="2">
    <source>
        <dbReference type="ARBA" id="ARBA00022670"/>
    </source>
</evidence>
<evidence type="ECO:0000259" key="10">
    <source>
        <dbReference type="PROSITE" id="PS51829"/>
    </source>
</evidence>
<gene>
    <name evidence="11" type="ORF">ACFQPB_12865</name>
</gene>
<feature type="compositionally biased region" description="Low complexity" evidence="8">
    <location>
        <begin position="118"/>
        <end position="128"/>
    </location>
</feature>
<organism evidence="11 12">
    <name type="scientific">Hydrogenophaga atypica</name>
    <dbReference type="NCBI Taxonomy" id="249409"/>
    <lineage>
        <taxon>Bacteria</taxon>
        <taxon>Pseudomonadati</taxon>
        <taxon>Pseudomonadota</taxon>
        <taxon>Betaproteobacteria</taxon>
        <taxon>Burkholderiales</taxon>
        <taxon>Comamonadaceae</taxon>
        <taxon>Hydrogenophaga</taxon>
    </lineage>
</organism>
<feature type="region of interest" description="Disordered" evidence="8">
    <location>
        <begin position="25"/>
        <end position="51"/>
    </location>
</feature>
<dbReference type="PROSITE" id="PS51892">
    <property type="entry name" value="SUBTILASE"/>
    <property type="match status" value="1"/>
</dbReference>
<dbReference type="RefSeq" id="WP_382223862.1">
    <property type="nucleotide sequence ID" value="NZ_JBHTCA010000008.1"/>
</dbReference>
<evidence type="ECO:0000256" key="1">
    <source>
        <dbReference type="ARBA" id="ARBA00005325"/>
    </source>
</evidence>
<feature type="active site" description="Charge relay system" evidence="7">
    <location>
        <position position="338"/>
    </location>
</feature>
<evidence type="ECO:0000256" key="8">
    <source>
        <dbReference type="SAM" id="MobiDB-lite"/>
    </source>
</evidence>
<accession>A0ABW2QL11</accession>
<feature type="compositionally biased region" description="Pro residues" evidence="8">
    <location>
        <begin position="36"/>
        <end position="45"/>
    </location>
</feature>
<feature type="domain" description="P/Homo B" evidence="10">
    <location>
        <begin position="417"/>
        <end position="546"/>
    </location>
</feature>
<proteinExistence type="inferred from homology"/>
<dbReference type="PROSITE" id="PS00137">
    <property type="entry name" value="SUBTILASE_HIS"/>
    <property type="match status" value="1"/>
</dbReference>
<keyword evidence="4 7" id="KW-0378">Hydrolase</keyword>
<dbReference type="SUPFAM" id="SSF49785">
    <property type="entry name" value="Galactose-binding domain-like"/>
    <property type="match status" value="1"/>
</dbReference>
<dbReference type="Pfam" id="PF01483">
    <property type="entry name" value="P_proprotein"/>
    <property type="match status" value="1"/>
</dbReference>
<dbReference type="Gene3D" id="2.60.120.260">
    <property type="entry name" value="Galactose-binding domain-like"/>
    <property type="match status" value="1"/>
</dbReference>
<dbReference type="PROSITE" id="PS00138">
    <property type="entry name" value="SUBTILASE_SER"/>
    <property type="match status" value="1"/>
</dbReference>
<evidence type="ECO:0000256" key="9">
    <source>
        <dbReference type="SAM" id="SignalP"/>
    </source>
</evidence>
<keyword evidence="2 7" id="KW-0645">Protease</keyword>
<name>A0ABW2QL11_9BURK</name>
<protein>
    <submittedName>
        <fullName evidence="11">S8 family serine peptidase</fullName>
    </submittedName>
</protein>
<keyword evidence="12" id="KW-1185">Reference proteome</keyword>
<dbReference type="CDD" id="cd04059">
    <property type="entry name" value="Peptidases_S8_Protein_convertases_Kexins_Furin-like"/>
    <property type="match status" value="1"/>
</dbReference>
<dbReference type="Gene3D" id="3.40.50.200">
    <property type="entry name" value="Peptidase S8/S53 domain"/>
    <property type="match status" value="1"/>
</dbReference>
<evidence type="ECO:0000256" key="4">
    <source>
        <dbReference type="ARBA" id="ARBA00022801"/>
    </source>
</evidence>
<dbReference type="InterPro" id="IPR022398">
    <property type="entry name" value="Peptidase_S8_His-AS"/>
</dbReference>
<dbReference type="PROSITE" id="PS51257">
    <property type="entry name" value="PROKAR_LIPOPROTEIN"/>
    <property type="match status" value="1"/>
</dbReference>
<dbReference type="InterPro" id="IPR008979">
    <property type="entry name" value="Galactose-bd-like_sf"/>
</dbReference>
<evidence type="ECO:0000313" key="12">
    <source>
        <dbReference type="Proteomes" id="UP001596501"/>
    </source>
</evidence>
<feature type="active site" description="Charge relay system" evidence="7">
    <location>
        <position position="92"/>
    </location>
</feature>
<feature type="chain" id="PRO_5046243157" evidence="9">
    <location>
        <begin position="18"/>
        <end position="546"/>
    </location>
</feature>
<dbReference type="PANTHER" id="PTHR42884">
    <property type="entry name" value="PROPROTEIN CONVERTASE SUBTILISIN/KEXIN-RELATED"/>
    <property type="match status" value="1"/>
</dbReference>
<dbReference type="InterPro" id="IPR023828">
    <property type="entry name" value="Peptidase_S8_Ser-AS"/>
</dbReference>
<dbReference type="InterPro" id="IPR000209">
    <property type="entry name" value="Peptidase_S8/S53_dom"/>
</dbReference>
<keyword evidence="3 9" id="KW-0732">Signal</keyword>
<dbReference type="Proteomes" id="UP001596501">
    <property type="component" value="Unassembled WGS sequence"/>
</dbReference>
<sequence>MSSLSKLSVRLSLCALAAALGACGGGSDSASTDPATPTPTEPVPTEPSGADPLLAQQWHLFNTGQSGGTPGSDLSLGSLGERGNGIKVAVVDGAVQIGHPDLVPNLLAGLSHNYATGSADPSPSPAASGQAFDDNVGGPDDAHGTAVAGILLARDNNAYGGRGVAPRAQLMAFNPLIQSTDVNMADAMARAWQGGAAVVNNSWGPPDPASGGTGSFYRASPLWQQAVLQGVAQGRGGLGTVYLIASGNGGASGDDANRDGYANFRAVLAVGAVDDHNRPTSYTERGANVLVAAPSGNVVGRFQSTAGVLTTDIAGPRGYADASSITGADHTAFFDGTSASTPMVAGVVALMLQANPNLSWRDVRWILAATAQSASLGAGQPAAVPSAMNGHGFQSQVGFGRVNATAAVDMARGFNTLGAERTCVSGSLPGGAVLADDSLSPQTLTWNAGSCSLNVVEQVTLRLVSDHTYTGDLRVSLRSPAGRVSELSVPHNCRESICASLLSGFSFGSVRHMGEAARGNWTLQVSDEQALDTGRVLSWEVVLYGH</sequence>
<evidence type="ECO:0000256" key="6">
    <source>
        <dbReference type="ARBA" id="ARBA00022837"/>
    </source>
</evidence>
<evidence type="ECO:0000256" key="5">
    <source>
        <dbReference type="ARBA" id="ARBA00022825"/>
    </source>
</evidence>
<dbReference type="InterPro" id="IPR036852">
    <property type="entry name" value="Peptidase_S8/S53_dom_sf"/>
</dbReference>
<feature type="active site" description="Charge relay system" evidence="7">
    <location>
        <position position="143"/>
    </location>
</feature>
<evidence type="ECO:0000256" key="3">
    <source>
        <dbReference type="ARBA" id="ARBA00022729"/>
    </source>
</evidence>
<dbReference type="InterPro" id="IPR034182">
    <property type="entry name" value="Kexin/furin"/>
</dbReference>
<feature type="region of interest" description="Disordered" evidence="8">
    <location>
        <begin position="116"/>
        <end position="140"/>
    </location>
</feature>
<dbReference type="PRINTS" id="PR00723">
    <property type="entry name" value="SUBTILISIN"/>
</dbReference>
<comment type="caution">
    <text evidence="11">The sequence shown here is derived from an EMBL/GenBank/DDBJ whole genome shotgun (WGS) entry which is preliminary data.</text>
</comment>